<feature type="domain" description="Carbohydrate kinase PfkB" evidence="1">
    <location>
        <begin position="181"/>
        <end position="351"/>
    </location>
</feature>
<dbReference type="PANTHER" id="PTHR47098">
    <property type="entry name" value="PROTEIN MAK32"/>
    <property type="match status" value="1"/>
</dbReference>
<dbReference type="EMBL" id="BLJY01000003">
    <property type="protein sequence ID" value="GFF14397.1"/>
    <property type="molecule type" value="Genomic_DNA"/>
</dbReference>
<dbReference type="InterPro" id="IPR029056">
    <property type="entry name" value="Ribokinase-like"/>
</dbReference>
<dbReference type="Gene3D" id="3.40.1190.20">
    <property type="match status" value="1"/>
</dbReference>
<evidence type="ECO:0000259" key="1">
    <source>
        <dbReference type="Pfam" id="PF00294"/>
    </source>
</evidence>
<dbReference type="Proteomes" id="UP000452235">
    <property type="component" value="Unassembled WGS sequence"/>
</dbReference>
<keyword evidence="2" id="KW-0418">Kinase</keyword>
<dbReference type="Pfam" id="PF00294">
    <property type="entry name" value="PfkB"/>
    <property type="match status" value="1"/>
</dbReference>
<name>A0A5M3YRQ0_ASPTE</name>
<dbReference type="VEuPathDB" id="FungiDB:ATEG_00464"/>
<gene>
    <name evidence="2" type="ORF">ATEIFO6365_0003046300</name>
</gene>
<dbReference type="OrthoDB" id="497927at2759"/>
<proteinExistence type="predicted"/>
<keyword evidence="3" id="KW-1185">Reference proteome</keyword>
<organism evidence="2 3">
    <name type="scientific">Aspergillus terreus</name>
    <dbReference type="NCBI Taxonomy" id="33178"/>
    <lineage>
        <taxon>Eukaryota</taxon>
        <taxon>Fungi</taxon>
        <taxon>Dikarya</taxon>
        <taxon>Ascomycota</taxon>
        <taxon>Pezizomycotina</taxon>
        <taxon>Eurotiomycetes</taxon>
        <taxon>Eurotiomycetidae</taxon>
        <taxon>Eurotiales</taxon>
        <taxon>Aspergillaceae</taxon>
        <taxon>Aspergillus</taxon>
        <taxon>Aspergillus subgen. Circumdati</taxon>
    </lineage>
</organism>
<dbReference type="CDD" id="cd01943">
    <property type="entry name" value="MAK32"/>
    <property type="match status" value="1"/>
</dbReference>
<dbReference type="SUPFAM" id="SSF53613">
    <property type="entry name" value="Ribokinase-like"/>
    <property type="match status" value="1"/>
</dbReference>
<protein>
    <submittedName>
        <fullName evidence="2">PfkB family carbohydrate kinase</fullName>
    </submittedName>
</protein>
<evidence type="ECO:0000313" key="2">
    <source>
        <dbReference type="EMBL" id="GFF14397.1"/>
    </source>
</evidence>
<accession>A0A5M3YRQ0</accession>
<dbReference type="PANTHER" id="PTHR47098:SF2">
    <property type="entry name" value="PROTEIN MAK32"/>
    <property type="match status" value="1"/>
</dbReference>
<reference evidence="2 3" key="1">
    <citation type="submission" date="2020-01" db="EMBL/GenBank/DDBJ databases">
        <title>Aspergillus terreus IFO 6365 whole genome shotgun sequence.</title>
        <authorList>
            <person name="Kanamasa S."/>
            <person name="Takahashi H."/>
        </authorList>
    </citation>
    <scope>NUCLEOTIDE SEQUENCE [LARGE SCALE GENOMIC DNA]</scope>
    <source>
        <strain evidence="2 3">IFO 6365</strain>
    </source>
</reference>
<dbReference type="GO" id="GO:0016301">
    <property type="term" value="F:kinase activity"/>
    <property type="evidence" value="ECO:0007669"/>
    <property type="project" value="UniProtKB-KW"/>
</dbReference>
<evidence type="ECO:0000313" key="3">
    <source>
        <dbReference type="Proteomes" id="UP000452235"/>
    </source>
</evidence>
<dbReference type="InterPro" id="IPR011611">
    <property type="entry name" value="PfkB_dom"/>
</dbReference>
<sequence length="395" mass="43477">MAGIVAQPHHHVEFCTLGMFILDDIEFGGIRPNVKNVLGGAASFAVVGARLVAGREHSQSVSWIVDVGSDFPSDVLDVINSWDTACVIREDPGRLTTRAWNGYGANEKRDFKYLTPKLRLEPSMLSDVQVFSKTFHMVCSAGRCISIVEDIMRRREELQREGKVPPGDHTKRPIFVWEPVPDLCTPEEQEKFLAANQVVDVVSPNELELGLMFGQPGWSEESDFGKDIVRRILDSGIGHNGEGHLVIRAGKDGSYAYSRVQRIWLPAYHQPDATGAAAVIDPTGAGNSFLGALAQGMVTVGRTPANVIDSVLSKSTAWQEAVKASGQLNPILHALIFATVAASFVVEQIGVPRISSTTDGKELWNGTEFPERVRLYTQRLYRTIEESPTKHFRIN</sequence>
<dbReference type="AlphaFoldDB" id="A0A5M3YRQ0"/>
<keyword evidence="2" id="KW-0808">Transferase</keyword>
<dbReference type="InterPro" id="IPR034094">
    <property type="entry name" value="Mak32"/>
</dbReference>
<comment type="caution">
    <text evidence="2">The sequence shown here is derived from an EMBL/GenBank/DDBJ whole genome shotgun (WGS) entry which is preliminary data.</text>
</comment>